<name>M0M6D5_9EURY</name>
<dbReference type="RefSeq" id="WP_007690527.1">
    <property type="nucleotide sequence ID" value="NZ_AJRK01000173.1"/>
</dbReference>
<protein>
    <submittedName>
        <fullName evidence="3">Transcription regulator</fullName>
    </submittedName>
</protein>
<dbReference type="SUPFAM" id="SSF46785">
    <property type="entry name" value="Winged helix' DNA-binding domain"/>
    <property type="match status" value="1"/>
</dbReference>
<evidence type="ECO:0000313" key="4">
    <source>
        <dbReference type="Proteomes" id="UP000011566"/>
    </source>
</evidence>
<evidence type="ECO:0000256" key="1">
    <source>
        <dbReference type="SAM" id="MobiDB-lite"/>
    </source>
</evidence>
<feature type="domain" description="Transcription regulator PadR N-terminal" evidence="2">
    <location>
        <begin position="40"/>
        <end position="104"/>
    </location>
</feature>
<dbReference type="InterPro" id="IPR036390">
    <property type="entry name" value="WH_DNA-bd_sf"/>
</dbReference>
<dbReference type="InterPro" id="IPR036388">
    <property type="entry name" value="WH-like_DNA-bd_sf"/>
</dbReference>
<dbReference type="InterPro" id="IPR005149">
    <property type="entry name" value="Tscrpt_reg_PadR_N"/>
</dbReference>
<proteinExistence type="predicted"/>
<dbReference type="Gene3D" id="1.10.10.10">
    <property type="entry name" value="Winged helix-like DNA-binding domain superfamily/Winged helix DNA-binding domain"/>
    <property type="match status" value="1"/>
</dbReference>
<evidence type="ECO:0000313" key="3">
    <source>
        <dbReference type="EMBL" id="EMA41266.1"/>
    </source>
</evidence>
<dbReference type="Proteomes" id="UP000011566">
    <property type="component" value="Unassembled WGS sequence"/>
</dbReference>
<comment type="caution">
    <text evidence="3">The sequence shown here is derived from an EMBL/GenBank/DDBJ whole genome shotgun (WGS) entry which is preliminary data.</text>
</comment>
<dbReference type="AlphaFoldDB" id="M0M6D5"/>
<feature type="region of interest" description="Disordered" evidence="1">
    <location>
        <begin position="1"/>
        <end position="25"/>
    </location>
</feature>
<dbReference type="Pfam" id="PF03551">
    <property type="entry name" value="PadR"/>
    <property type="match status" value="1"/>
</dbReference>
<accession>M0M6D5</accession>
<organism evidence="3 4">
    <name type="scientific">Halococcus hamelinensis 100A6</name>
    <dbReference type="NCBI Taxonomy" id="1132509"/>
    <lineage>
        <taxon>Archaea</taxon>
        <taxon>Methanobacteriati</taxon>
        <taxon>Methanobacteriota</taxon>
        <taxon>Stenosarchaea group</taxon>
        <taxon>Halobacteria</taxon>
        <taxon>Halobacteriales</taxon>
        <taxon>Halococcaceae</taxon>
        <taxon>Halococcus</taxon>
    </lineage>
</organism>
<dbReference type="OrthoDB" id="167028at2157"/>
<dbReference type="eggNOG" id="arCOG00005">
    <property type="taxonomic scope" value="Archaea"/>
</dbReference>
<sequence>MSVNDYSDTTDESMPDTPDGPRPLVDLTGFQRDVLFVLISLDGSNPSGTDVKRHLRETYDEAINHGRLYQNLRDLVDGGLVEKRPVDGRTNAYRVSPAARDRLEAHTAWGECCLLALETEEPGDGG</sequence>
<keyword evidence="4" id="KW-1185">Reference proteome</keyword>
<gene>
    <name evidence="3" type="ORF">C447_02437</name>
</gene>
<reference evidence="3 4" key="1">
    <citation type="journal article" date="2014" name="PLoS Genet.">
        <title>Phylogenetically driven sequencing of extremely halophilic archaea reveals strategies for static and dynamic osmo-response.</title>
        <authorList>
            <person name="Becker E.A."/>
            <person name="Seitzer P.M."/>
            <person name="Tritt A."/>
            <person name="Larsen D."/>
            <person name="Krusor M."/>
            <person name="Yao A.I."/>
            <person name="Wu D."/>
            <person name="Madern D."/>
            <person name="Eisen J.A."/>
            <person name="Darling A.E."/>
            <person name="Facciotti M.T."/>
        </authorList>
    </citation>
    <scope>NUCLEOTIDE SEQUENCE [LARGE SCALE GENOMIC DNA]</scope>
    <source>
        <strain evidence="3 4">100A6</strain>
    </source>
</reference>
<evidence type="ECO:0000259" key="2">
    <source>
        <dbReference type="Pfam" id="PF03551"/>
    </source>
</evidence>
<dbReference type="PATRIC" id="fig|1132509.6.peg.573"/>
<dbReference type="EMBL" id="AOMB01000006">
    <property type="protein sequence ID" value="EMA41266.1"/>
    <property type="molecule type" value="Genomic_DNA"/>
</dbReference>